<evidence type="ECO:0000259" key="1">
    <source>
        <dbReference type="Pfam" id="PF03354"/>
    </source>
</evidence>
<dbReference type="InterPro" id="IPR046462">
    <property type="entry name" value="TerL_nuclease"/>
</dbReference>
<evidence type="ECO:0000259" key="2">
    <source>
        <dbReference type="Pfam" id="PF20441"/>
    </source>
</evidence>
<dbReference type="InterPro" id="IPR046461">
    <property type="entry name" value="TerL_ATPase"/>
</dbReference>
<dbReference type="EMBL" id="LR797258">
    <property type="protein sequence ID" value="CAB4197509.1"/>
    <property type="molecule type" value="Genomic_DNA"/>
</dbReference>
<dbReference type="InterPro" id="IPR005021">
    <property type="entry name" value="Terminase_largesu-like"/>
</dbReference>
<evidence type="ECO:0000313" key="4">
    <source>
        <dbReference type="EMBL" id="CAB4182889.1"/>
    </source>
</evidence>
<evidence type="ECO:0000313" key="3">
    <source>
        <dbReference type="EMBL" id="CAB4176448.1"/>
    </source>
</evidence>
<dbReference type="EMBL" id="LR798456">
    <property type="protein sequence ID" value="CAB5237953.1"/>
    <property type="molecule type" value="Genomic_DNA"/>
</dbReference>
<feature type="domain" description="Terminase large subunit-like ATPase" evidence="1">
    <location>
        <begin position="137"/>
        <end position="289"/>
    </location>
</feature>
<dbReference type="Pfam" id="PF20441">
    <property type="entry name" value="TerL_nuclease"/>
    <property type="match status" value="2"/>
</dbReference>
<dbReference type="EMBL" id="LR796941">
    <property type="protein sequence ID" value="CAB4176448.1"/>
    <property type="molecule type" value="Genomic_DNA"/>
</dbReference>
<accession>A0A6J5SCU0</accession>
<sequence length="637" mass="72832">MSSFKEFLLNSKNSTGAEQRTAEVKEIVGPGRRLLTHPTPPSFYINRLPLLVSLPPETKRFIRGAADERAAIEHGCRFVENRGQYVVDWIESNCILYEGYNAGEKMSVEDWQYELYMQVFGWMWFSKDWAVKTKKEAFGWVRRYRRVRGWVPKKNTKSPTLAATGLYCLMADGERGQKCFSVAKDVKQALLAHAHAVEFVRQNSNLSSVCRVNKTTNEIHYHPTRSVYTIRTGATANNRDRNEGLNGSLFVDEVHVVDENQMAILDRAGISRRQFLDMGLSTAGTNVAGYGFKQWELGRQNLKQAEEGKTFDFRFKHLEYSIEPETSFDDIRDPSKIDALIVRSNPTLGRIVMQDEIKQDWFTSCRSDTELARFAMYRLNQWNQSGGSYISGSDWIKCAKSYRYKDVSHCPCVIGGDFSRRRDMTALMLMFAVPTLVELPIDPFDEFSEWEDREINIPYVFPFFFLPERAVKLYERYIDLRSYESAGLLTITKGATLRAEEIAQKLAAIESKFDLRKVGTDSFYAKDVAAVLDSQYGWDIDSKFGLISQTAANIGPAVEQLLNCVLNKEIVHPNNALLNWQLSNIMVIEDNNGNRRFSKPTSDNYRKIDGWAAMANGIYCMMSDPELYPGQVHSLKV</sequence>
<gene>
    <name evidence="4" type="ORF">UFOVP1076_29</name>
    <name evidence="5" type="ORF">UFOVP1314_12</name>
    <name evidence="6" type="ORF">UFOVP1427_59</name>
    <name evidence="7" type="ORF">UFOVP1523_2</name>
    <name evidence="3" type="ORF">UFOVP991_29</name>
</gene>
<evidence type="ECO:0000313" key="7">
    <source>
        <dbReference type="EMBL" id="CAB5237953.1"/>
    </source>
</evidence>
<dbReference type="EMBL" id="LR797025">
    <property type="protein sequence ID" value="CAB4182889.1"/>
    <property type="molecule type" value="Genomic_DNA"/>
</dbReference>
<dbReference type="Gene3D" id="3.40.50.300">
    <property type="entry name" value="P-loop containing nucleotide triphosphate hydrolases"/>
    <property type="match status" value="1"/>
</dbReference>
<dbReference type="Pfam" id="PF03354">
    <property type="entry name" value="TerL_ATPase"/>
    <property type="match status" value="1"/>
</dbReference>
<dbReference type="EMBL" id="LR797371">
    <property type="protein sequence ID" value="CAB4211400.1"/>
    <property type="molecule type" value="Genomic_DNA"/>
</dbReference>
<dbReference type="InterPro" id="IPR027417">
    <property type="entry name" value="P-loop_NTPase"/>
</dbReference>
<name>A0A6J5SCU0_9CAUD</name>
<dbReference type="PANTHER" id="PTHR41287:SF1">
    <property type="entry name" value="PROTEIN YMFN"/>
    <property type="match status" value="1"/>
</dbReference>
<proteinExistence type="predicted"/>
<feature type="domain" description="Terminase large subunit-like endonuclease" evidence="2">
    <location>
        <begin position="478"/>
        <end position="616"/>
    </location>
</feature>
<organism evidence="6">
    <name type="scientific">uncultured Caudovirales phage</name>
    <dbReference type="NCBI Taxonomy" id="2100421"/>
    <lineage>
        <taxon>Viruses</taxon>
        <taxon>Duplodnaviria</taxon>
        <taxon>Heunggongvirae</taxon>
        <taxon>Uroviricota</taxon>
        <taxon>Caudoviricetes</taxon>
        <taxon>Peduoviridae</taxon>
        <taxon>Maltschvirus</taxon>
        <taxon>Maltschvirus maltsch</taxon>
    </lineage>
</organism>
<feature type="domain" description="Terminase large subunit-like endonuclease" evidence="2">
    <location>
        <begin position="316"/>
        <end position="431"/>
    </location>
</feature>
<dbReference type="PANTHER" id="PTHR41287">
    <property type="match status" value="1"/>
</dbReference>
<reference evidence="6" key="1">
    <citation type="submission" date="2020-05" db="EMBL/GenBank/DDBJ databases">
        <authorList>
            <person name="Chiriac C."/>
            <person name="Salcher M."/>
            <person name="Ghai R."/>
            <person name="Kavagutti S V."/>
        </authorList>
    </citation>
    <scope>NUCLEOTIDE SEQUENCE</scope>
</reference>
<protein>
    <submittedName>
        <fullName evidence="6">COG4626 Phage terminase-like protein, large subunit</fullName>
    </submittedName>
</protein>
<dbReference type="GO" id="GO:0004519">
    <property type="term" value="F:endonuclease activity"/>
    <property type="evidence" value="ECO:0007669"/>
    <property type="project" value="InterPro"/>
</dbReference>
<evidence type="ECO:0000313" key="6">
    <source>
        <dbReference type="EMBL" id="CAB4211400.1"/>
    </source>
</evidence>
<evidence type="ECO:0000313" key="5">
    <source>
        <dbReference type="EMBL" id="CAB4197509.1"/>
    </source>
</evidence>